<sequence>DQVVTLQAIPSQEDDPNLTLLCPVCILRIYLERSQHFRRSNQLFVCYGGQQKGKAVSKLRISHWIVDAIRTAYQARGLPCVVR</sequence>
<organism evidence="1 2">
    <name type="scientific">Cirrhinus mrigala</name>
    <name type="common">Mrigala</name>
    <dbReference type="NCBI Taxonomy" id="683832"/>
    <lineage>
        <taxon>Eukaryota</taxon>
        <taxon>Metazoa</taxon>
        <taxon>Chordata</taxon>
        <taxon>Craniata</taxon>
        <taxon>Vertebrata</taxon>
        <taxon>Euteleostomi</taxon>
        <taxon>Actinopterygii</taxon>
        <taxon>Neopterygii</taxon>
        <taxon>Teleostei</taxon>
        <taxon>Ostariophysi</taxon>
        <taxon>Cypriniformes</taxon>
        <taxon>Cyprinidae</taxon>
        <taxon>Labeoninae</taxon>
        <taxon>Labeonini</taxon>
        <taxon>Cirrhinus</taxon>
    </lineage>
</organism>
<keyword evidence="2" id="KW-1185">Reference proteome</keyword>
<gene>
    <name evidence="1" type="ORF">M9458_037486</name>
</gene>
<feature type="non-terminal residue" evidence="1">
    <location>
        <position position="1"/>
    </location>
</feature>
<dbReference type="Proteomes" id="UP001529510">
    <property type="component" value="Unassembled WGS sequence"/>
</dbReference>
<protein>
    <submittedName>
        <fullName evidence="1">Uncharacterized protein</fullName>
    </submittedName>
</protein>
<feature type="non-terminal residue" evidence="1">
    <location>
        <position position="83"/>
    </location>
</feature>
<accession>A0ABD0NW03</accession>
<dbReference type="PANTHER" id="PTHR35617:SF3">
    <property type="entry name" value="CORE-BINDING (CB) DOMAIN-CONTAINING PROTEIN"/>
    <property type="match status" value="1"/>
</dbReference>
<dbReference type="AlphaFoldDB" id="A0ABD0NW03"/>
<name>A0ABD0NW03_CIRMR</name>
<evidence type="ECO:0000313" key="2">
    <source>
        <dbReference type="Proteomes" id="UP001529510"/>
    </source>
</evidence>
<comment type="caution">
    <text evidence="1">The sequence shown here is derived from an EMBL/GenBank/DDBJ whole genome shotgun (WGS) entry which is preliminary data.</text>
</comment>
<dbReference type="PANTHER" id="PTHR35617">
    <property type="entry name" value="PHAGE_INTEGRASE DOMAIN-CONTAINING PROTEIN"/>
    <property type="match status" value="1"/>
</dbReference>
<evidence type="ECO:0000313" key="1">
    <source>
        <dbReference type="EMBL" id="KAL0165642.1"/>
    </source>
</evidence>
<dbReference type="EMBL" id="JAMKFB020000019">
    <property type="protein sequence ID" value="KAL0165642.1"/>
    <property type="molecule type" value="Genomic_DNA"/>
</dbReference>
<proteinExistence type="predicted"/>
<reference evidence="1 2" key="1">
    <citation type="submission" date="2024-05" db="EMBL/GenBank/DDBJ databases">
        <title>Genome sequencing and assembly of Indian major carp, Cirrhinus mrigala (Hamilton, 1822).</title>
        <authorList>
            <person name="Mohindra V."/>
            <person name="Chowdhury L.M."/>
            <person name="Lal K."/>
            <person name="Jena J.K."/>
        </authorList>
    </citation>
    <scope>NUCLEOTIDE SEQUENCE [LARGE SCALE GENOMIC DNA]</scope>
    <source>
        <strain evidence="1">CM1030</strain>
        <tissue evidence="1">Blood</tissue>
    </source>
</reference>